<feature type="domain" description="WSC" evidence="3">
    <location>
        <begin position="541"/>
        <end position="635"/>
    </location>
</feature>
<evidence type="ECO:0000259" key="3">
    <source>
        <dbReference type="PROSITE" id="PS51212"/>
    </source>
</evidence>
<evidence type="ECO:0000256" key="2">
    <source>
        <dbReference type="SAM" id="SignalP"/>
    </source>
</evidence>
<dbReference type="InterPro" id="IPR018535">
    <property type="entry name" value="DUF1996"/>
</dbReference>
<accession>A0A5C5FWU2</accession>
<organism evidence="4 5">
    <name type="scientific">Rhodotorula diobovata</name>
    <dbReference type="NCBI Taxonomy" id="5288"/>
    <lineage>
        <taxon>Eukaryota</taxon>
        <taxon>Fungi</taxon>
        <taxon>Dikarya</taxon>
        <taxon>Basidiomycota</taxon>
        <taxon>Pucciniomycotina</taxon>
        <taxon>Microbotryomycetes</taxon>
        <taxon>Sporidiobolales</taxon>
        <taxon>Sporidiobolaceae</taxon>
        <taxon>Rhodotorula</taxon>
    </lineage>
</organism>
<evidence type="ECO:0000313" key="4">
    <source>
        <dbReference type="EMBL" id="TNY20726.1"/>
    </source>
</evidence>
<keyword evidence="5" id="KW-1185">Reference proteome</keyword>
<reference evidence="4 5" key="1">
    <citation type="submission" date="2019-03" db="EMBL/GenBank/DDBJ databases">
        <title>Rhodosporidium diobovatum UCD-FST 08-225 genome sequencing, assembly, and annotation.</title>
        <authorList>
            <person name="Fakankun I.U."/>
            <person name="Fristensky B."/>
            <person name="Levin D.B."/>
        </authorList>
    </citation>
    <scope>NUCLEOTIDE SEQUENCE [LARGE SCALE GENOMIC DNA]</scope>
    <source>
        <strain evidence="4 5">UCD-FST 08-225</strain>
    </source>
</reference>
<feature type="domain" description="WSC" evidence="3">
    <location>
        <begin position="653"/>
        <end position="745"/>
    </location>
</feature>
<dbReference type="SMART" id="SM00321">
    <property type="entry name" value="WSC"/>
    <property type="match status" value="3"/>
</dbReference>
<protein>
    <recommendedName>
        <fullName evidence="3">WSC domain-containing protein</fullName>
    </recommendedName>
</protein>
<comment type="caution">
    <text evidence="4">The sequence shown here is derived from an EMBL/GenBank/DDBJ whole genome shotgun (WGS) entry which is preliminary data.</text>
</comment>
<gene>
    <name evidence="4" type="ORF">DMC30DRAFT_236743</name>
</gene>
<evidence type="ECO:0000256" key="1">
    <source>
        <dbReference type="SAM" id="MobiDB-lite"/>
    </source>
</evidence>
<dbReference type="PROSITE" id="PS51212">
    <property type="entry name" value="WSC"/>
    <property type="match status" value="3"/>
</dbReference>
<dbReference type="InterPro" id="IPR002889">
    <property type="entry name" value="WSC_carb-bd"/>
</dbReference>
<dbReference type="PANTHER" id="PTHR43662:SF3">
    <property type="entry name" value="DOMAIN PROTEIN, PUTATIVE (AFU_ORTHOLOGUE AFUA_6G11970)-RELATED"/>
    <property type="match status" value="1"/>
</dbReference>
<dbReference type="PANTHER" id="PTHR43662">
    <property type="match status" value="1"/>
</dbReference>
<dbReference type="OrthoDB" id="74764at2759"/>
<dbReference type="EMBL" id="SOZI01000059">
    <property type="protein sequence ID" value="TNY20726.1"/>
    <property type="molecule type" value="Genomic_DNA"/>
</dbReference>
<dbReference type="AlphaFoldDB" id="A0A5C5FWU2"/>
<feature type="chain" id="PRO_5022988967" description="WSC domain-containing protein" evidence="2">
    <location>
        <begin position="21"/>
        <end position="772"/>
    </location>
</feature>
<keyword evidence="2" id="KW-0732">Signal</keyword>
<feature type="signal peptide" evidence="2">
    <location>
        <begin position="1"/>
        <end position="20"/>
    </location>
</feature>
<evidence type="ECO:0000313" key="5">
    <source>
        <dbReference type="Proteomes" id="UP000311382"/>
    </source>
</evidence>
<dbReference type="Pfam" id="PF01822">
    <property type="entry name" value="WSC"/>
    <property type="match status" value="3"/>
</dbReference>
<feature type="domain" description="WSC" evidence="3">
    <location>
        <begin position="376"/>
        <end position="473"/>
    </location>
</feature>
<proteinExistence type="predicted"/>
<dbReference type="Pfam" id="PF09362">
    <property type="entry name" value="DUF1996"/>
    <property type="match status" value="1"/>
</dbReference>
<dbReference type="Proteomes" id="UP000311382">
    <property type="component" value="Unassembled WGS sequence"/>
</dbReference>
<feature type="region of interest" description="Disordered" evidence="1">
    <location>
        <begin position="509"/>
        <end position="529"/>
    </location>
</feature>
<sequence length="772" mass="80778">MLGASLFAALVVAGASSVEAFWRLPCNNVLITERADSIVSPGKVAGHVHTVVGGSNFALQNTFEDLRASECTSCLVKQDLSAYWTPHLYFQWGNGSFSSASAGYLIYYLPRFNKADTTNVTAFPDGLRMLTGNPFKRSYDGSEAAQAIGWNCLGADVAETRIPTLPKYNCPNGLRGEIRFPSCWNGVDLDSADHSSHVAYPIGGESGPCPSTHPVRLVTLFYEVMWSVDPWNKYRSQAMNPEQPFVLATGDATGLGYHGDMTNGWDRAVLQEAIDTCTSDTGIIEYCKVFDLYDPGHTCRKTPDVNEVVLGTLPKLPGCNPVTGEGPDATPCADSNPPAIFSSPVAYTGSAPPVGAQVPSSAPSVLTSYTSAKGSVFTYQDCYSDLVNGRALPNGLSTKTKTVQSCLEACDAKNYTYCGVEYHGECWGANTLGAGSTALGAGSCGLTCTDNPLQYCGGVGGPGSASFELYTRKAAPNATSSAASSASSSTSTRVSTTLAATTTTKVSATTTTSRAASSTTTTTTTAVPSATQTGKVTYNKGWTYSGCFADLVNNGRSLPVSLTGRSNSTVDGCLAAADAAGLAVAGVSYYGECWAAPALSPAASKLGASSCAMKCNGNASQTCGGSGALDVYTSTVRNVVTSPKSTDLATWGAWKYDACYEDLVNNVRALPTGLSNANKTVEACLAACSANNATTCGLSYYSECWMSKSAITTPKLAETSCRFPCAGNPNEWCGGSGALSVWKTSTPSTRARRETFAHRFAATRLERVVQPL</sequence>
<dbReference type="STRING" id="5288.A0A5C5FWU2"/>
<name>A0A5C5FWU2_9BASI</name>